<reference evidence="7" key="1">
    <citation type="submission" date="2020-07" db="EMBL/GenBank/DDBJ databases">
        <title>Multicomponent nature underlies the extraordinary mechanical properties of spider dragline silk.</title>
        <authorList>
            <person name="Kono N."/>
            <person name="Nakamura H."/>
            <person name="Mori M."/>
            <person name="Yoshida Y."/>
            <person name="Ohtoshi R."/>
            <person name="Malay A.D."/>
            <person name="Moran D.A.P."/>
            <person name="Tomita M."/>
            <person name="Numata K."/>
            <person name="Arakawa K."/>
        </authorList>
    </citation>
    <scope>NUCLEOTIDE SEQUENCE</scope>
</reference>
<keyword evidence="3 6" id="KW-0812">Transmembrane</keyword>
<evidence type="ECO:0000313" key="8">
    <source>
        <dbReference type="Proteomes" id="UP000887116"/>
    </source>
</evidence>
<evidence type="ECO:0000256" key="2">
    <source>
        <dbReference type="ARBA" id="ARBA00022475"/>
    </source>
</evidence>
<dbReference type="EMBL" id="BMAO01023120">
    <property type="protein sequence ID" value="GFQ86802.1"/>
    <property type="molecule type" value="Genomic_DNA"/>
</dbReference>
<protein>
    <submittedName>
        <fullName evidence="7">Uncharacterized protein</fullName>
    </submittedName>
</protein>
<feature type="transmembrane region" description="Helical" evidence="6">
    <location>
        <begin position="12"/>
        <end position="31"/>
    </location>
</feature>
<dbReference type="OrthoDB" id="6430535at2759"/>
<evidence type="ECO:0000256" key="5">
    <source>
        <dbReference type="ARBA" id="ARBA00023136"/>
    </source>
</evidence>
<evidence type="ECO:0000256" key="6">
    <source>
        <dbReference type="SAM" id="Phobius"/>
    </source>
</evidence>
<dbReference type="Pfam" id="PF08395">
    <property type="entry name" value="7tm_7"/>
    <property type="match status" value="1"/>
</dbReference>
<proteinExistence type="predicted"/>
<accession>A0A8X6FRK0</accession>
<name>A0A8X6FRK0_TRICU</name>
<feature type="transmembrane region" description="Helical" evidence="6">
    <location>
        <begin position="117"/>
        <end position="136"/>
    </location>
</feature>
<evidence type="ECO:0000256" key="4">
    <source>
        <dbReference type="ARBA" id="ARBA00022989"/>
    </source>
</evidence>
<comment type="caution">
    <text evidence="7">The sequence shown here is derived from an EMBL/GenBank/DDBJ whole genome shotgun (WGS) entry which is preliminary data.</text>
</comment>
<keyword evidence="4 6" id="KW-1133">Transmembrane helix</keyword>
<dbReference type="AlphaFoldDB" id="A0A8X6FRK0"/>
<keyword evidence="5 6" id="KW-0472">Membrane</keyword>
<evidence type="ECO:0000256" key="3">
    <source>
        <dbReference type="ARBA" id="ARBA00022692"/>
    </source>
</evidence>
<sequence length="139" mass="15689">MKKLNDMDSKFSFLAFVTILITTSGLFWDVYRITFHKNETTGYLLFTLSGISYLVLLLQLMISGSASNEQANIVKIHIQCLPPKTVENHDQMNSFKKTLLQDNGLTLWKIYVMDRSLVIGIFGTLLTYGIMLGTLGKTS</sequence>
<comment type="subcellular location">
    <subcellularLocation>
        <location evidence="1">Cell membrane</location>
        <topology evidence="1">Multi-pass membrane protein</topology>
    </subcellularLocation>
</comment>
<organism evidence="7 8">
    <name type="scientific">Trichonephila clavata</name>
    <name type="common">Joro spider</name>
    <name type="synonym">Nephila clavata</name>
    <dbReference type="NCBI Taxonomy" id="2740835"/>
    <lineage>
        <taxon>Eukaryota</taxon>
        <taxon>Metazoa</taxon>
        <taxon>Ecdysozoa</taxon>
        <taxon>Arthropoda</taxon>
        <taxon>Chelicerata</taxon>
        <taxon>Arachnida</taxon>
        <taxon>Araneae</taxon>
        <taxon>Araneomorphae</taxon>
        <taxon>Entelegynae</taxon>
        <taxon>Araneoidea</taxon>
        <taxon>Nephilidae</taxon>
        <taxon>Trichonephila</taxon>
    </lineage>
</organism>
<evidence type="ECO:0000256" key="1">
    <source>
        <dbReference type="ARBA" id="ARBA00004651"/>
    </source>
</evidence>
<evidence type="ECO:0000313" key="7">
    <source>
        <dbReference type="EMBL" id="GFQ86802.1"/>
    </source>
</evidence>
<gene>
    <name evidence="7" type="primary">AVEN_157579_1</name>
    <name evidence="7" type="ORF">TNCT_523341</name>
</gene>
<dbReference type="Proteomes" id="UP000887116">
    <property type="component" value="Unassembled WGS sequence"/>
</dbReference>
<dbReference type="InterPro" id="IPR013604">
    <property type="entry name" value="7TM_chemorcpt"/>
</dbReference>
<dbReference type="GO" id="GO:0005886">
    <property type="term" value="C:plasma membrane"/>
    <property type="evidence" value="ECO:0007669"/>
    <property type="project" value="UniProtKB-SubCell"/>
</dbReference>
<dbReference type="GO" id="GO:0050909">
    <property type="term" value="P:sensory perception of taste"/>
    <property type="evidence" value="ECO:0007669"/>
    <property type="project" value="InterPro"/>
</dbReference>
<feature type="transmembrane region" description="Helical" evidence="6">
    <location>
        <begin position="43"/>
        <end position="62"/>
    </location>
</feature>
<keyword evidence="8" id="KW-1185">Reference proteome</keyword>
<keyword evidence="2" id="KW-1003">Cell membrane</keyword>